<dbReference type="AlphaFoldDB" id="A0AA36E4Q3"/>
<feature type="region of interest" description="Disordered" evidence="1">
    <location>
        <begin position="1"/>
        <end position="79"/>
    </location>
</feature>
<sequence>MVFRNPLQLQNKGEKQRRFLVKKIKKSPGGSDEHKQKPPKSKDLKDNVASASKGKEKLVDDDDEEEEEDDDDENEKLKCKSRDAEIDENLFDKIAITSLPDHGVDQVLFSFYLKNVKPQYQTWSSKKITVVNVFRPVETESFINTRFKVARGATSFVFEFTLADFTYLNPFDWIYLLHLLLKYEQKFEPIVAHLKRMLVCYIQEIGKMYVEIATVLRKKPTVLPKEPLKDLDKMKLGRIRKDDWSMAFQIQENFDDNFHRVFFFLPDKHLYSTPCLEYILEFSAKQTVLGTSNAFQI</sequence>
<accession>A0AA36E4Q3</accession>
<name>A0AA36E4Q3_LACSI</name>
<evidence type="ECO:0000256" key="1">
    <source>
        <dbReference type="SAM" id="MobiDB-lite"/>
    </source>
</evidence>
<evidence type="ECO:0000313" key="2">
    <source>
        <dbReference type="EMBL" id="CAI9282163.1"/>
    </source>
</evidence>
<feature type="compositionally biased region" description="Basic and acidic residues" evidence="1">
    <location>
        <begin position="31"/>
        <end position="46"/>
    </location>
</feature>
<protein>
    <submittedName>
        <fullName evidence="2">Uncharacterized protein</fullName>
    </submittedName>
</protein>
<gene>
    <name evidence="2" type="ORF">LSALG_LOCUS21816</name>
</gene>
<evidence type="ECO:0000313" key="3">
    <source>
        <dbReference type="Proteomes" id="UP001177003"/>
    </source>
</evidence>
<feature type="compositionally biased region" description="Acidic residues" evidence="1">
    <location>
        <begin position="59"/>
        <end position="74"/>
    </location>
</feature>
<proteinExistence type="predicted"/>
<dbReference type="EMBL" id="OX465080">
    <property type="protein sequence ID" value="CAI9282163.1"/>
    <property type="molecule type" value="Genomic_DNA"/>
</dbReference>
<organism evidence="2 3">
    <name type="scientific">Lactuca saligna</name>
    <name type="common">Willowleaf lettuce</name>
    <dbReference type="NCBI Taxonomy" id="75948"/>
    <lineage>
        <taxon>Eukaryota</taxon>
        <taxon>Viridiplantae</taxon>
        <taxon>Streptophyta</taxon>
        <taxon>Embryophyta</taxon>
        <taxon>Tracheophyta</taxon>
        <taxon>Spermatophyta</taxon>
        <taxon>Magnoliopsida</taxon>
        <taxon>eudicotyledons</taxon>
        <taxon>Gunneridae</taxon>
        <taxon>Pentapetalae</taxon>
        <taxon>asterids</taxon>
        <taxon>campanulids</taxon>
        <taxon>Asterales</taxon>
        <taxon>Asteraceae</taxon>
        <taxon>Cichorioideae</taxon>
        <taxon>Cichorieae</taxon>
        <taxon>Lactucinae</taxon>
        <taxon>Lactuca</taxon>
    </lineage>
</organism>
<dbReference type="Proteomes" id="UP001177003">
    <property type="component" value="Chromosome 4"/>
</dbReference>
<reference evidence="2" key="1">
    <citation type="submission" date="2023-04" db="EMBL/GenBank/DDBJ databases">
        <authorList>
            <person name="Vijverberg K."/>
            <person name="Xiong W."/>
            <person name="Schranz E."/>
        </authorList>
    </citation>
    <scope>NUCLEOTIDE SEQUENCE</scope>
</reference>
<keyword evidence="3" id="KW-1185">Reference proteome</keyword>